<evidence type="ECO:0000259" key="3">
    <source>
        <dbReference type="Pfam" id="PF05368"/>
    </source>
</evidence>
<dbReference type="Gene3D" id="3.40.50.720">
    <property type="entry name" value="NAD(P)-binding Rossmann-like Domain"/>
    <property type="match status" value="1"/>
</dbReference>
<dbReference type="Proteomes" id="UP000054279">
    <property type="component" value="Unassembled WGS sequence"/>
</dbReference>
<feature type="domain" description="NmrA-like" evidence="3">
    <location>
        <begin position="6"/>
        <end position="267"/>
    </location>
</feature>
<sequence>MAHEQKPVVLLVGAAGRFGLQIVEALQATNAFDIVALVRPESLSKTSVTVLREKGVKIRPGDFSKDTISQLEDYLADVDFLISLINFTAILEQKNMFLAAKNIRRVRRVIPCDFGTACVPNRRKLYDEGDCGCYTVKLQIRTYVWDLGLPHTFIDIGWFIEFILPQIPKSEGDEWFSQFSRQTYDSENVKVAVTASTDAGEFVAKIIQDDRTINKYVFCWSEEITQGDAYKIAKSVSGYDFDAVKVHVSDEDVHRRITEAAAIVQKDPSQWFEVVKMTSYEYAYSIYICGDNTVENAKRQGGLDARTLYPDLVPKTVEQVAKVFYAQT</sequence>
<dbReference type="EMBL" id="KN837205">
    <property type="protein sequence ID" value="KIJ34003.1"/>
    <property type="molecule type" value="Genomic_DNA"/>
</dbReference>
<evidence type="ECO:0000256" key="1">
    <source>
        <dbReference type="ARBA" id="ARBA00022857"/>
    </source>
</evidence>
<dbReference type="PANTHER" id="PTHR47706:SF9">
    <property type="entry name" value="NMRA-LIKE DOMAIN-CONTAINING PROTEIN-RELATED"/>
    <property type="match status" value="1"/>
</dbReference>
<dbReference type="SUPFAM" id="SSF51735">
    <property type="entry name" value="NAD(P)-binding Rossmann-fold domains"/>
    <property type="match status" value="1"/>
</dbReference>
<dbReference type="InterPro" id="IPR036291">
    <property type="entry name" value="NAD(P)-bd_dom_sf"/>
</dbReference>
<protein>
    <recommendedName>
        <fullName evidence="3">NmrA-like domain-containing protein</fullName>
    </recommendedName>
</protein>
<dbReference type="Pfam" id="PF05368">
    <property type="entry name" value="NmrA"/>
    <property type="match status" value="1"/>
</dbReference>
<name>A0A0C9TUH7_SPHS4</name>
<keyword evidence="2" id="KW-0560">Oxidoreductase</keyword>
<keyword evidence="1" id="KW-0521">NADP</keyword>
<dbReference type="Gene3D" id="3.90.25.10">
    <property type="entry name" value="UDP-galactose 4-epimerase, domain 1"/>
    <property type="match status" value="1"/>
</dbReference>
<dbReference type="AlphaFoldDB" id="A0A0C9TUH7"/>
<evidence type="ECO:0000313" key="5">
    <source>
        <dbReference type="Proteomes" id="UP000054279"/>
    </source>
</evidence>
<dbReference type="HOGENOM" id="CLU_044876_6_0_1"/>
<gene>
    <name evidence="4" type="ORF">M422DRAFT_263956</name>
</gene>
<proteinExistence type="predicted"/>
<reference evidence="4 5" key="1">
    <citation type="submission" date="2014-06" db="EMBL/GenBank/DDBJ databases">
        <title>Evolutionary Origins and Diversification of the Mycorrhizal Mutualists.</title>
        <authorList>
            <consortium name="DOE Joint Genome Institute"/>
            <consortium name="Mycorrhizal Genomics Consortium"/>
            <person name="Kohler A."/>
            <person name="Kuo A."/>
            <person name="Nagy L.G."/>
            <person name="Floudas D."/>
            <person name="Copeland A."/>
            <person name="Barry K.W."/>
            <person name="Cichocki N."/>
            <person name="Veneault-Fourrey C."/>
            <person name="LaButti K."/>
            <person name="Lindquist E.A."/>
            <person name="Lipzen A."/>
            <person name="Lundell T."/>
            <person name="Morin E."/>
            <person name="Murat C."/>
            <person name="Riley R."/>
            <person name="Ohm R."/>
            <person name="Sun H."/>
            <person name="Tunlid A."/>
            <person name="Henrissat B."/>
            <person name="Grigoriev I.V."/>
            <person name="Hibbett D.S."/>
            <person name="Martin F."/>
        </authorList>
    </citation>
    <scope>NUCLEOTIDE SEQUENCE [LARGE SCALE GENOMIC DNA]</scope>
    <source>
        <strain evidence="4 5">SS14</strain>
    </source>
</reference>
<organism evidence="4 5">
    <name type="scientific">Sphaerobolus stellatus (strain SS14)</name>
    <dbReference type="NCBI Taxonomy" id="990650"/>
    <lineage>
        <taxon>Eukaryota</taxon>
        <taxon>Fungi</taxon>
        <taxon>Dikarya</taxon>
        <taxon>Basidiomycota</taxon>
        <taxon>Agaricomycotina</taxon>
        <taxon>Agaricomycetes</taxon>
        <taxon>Phallomycetidae</taxon>
        <taxon>Geastrales</taxon>
        <taxon>Sphaerobolaceae</taxon>
        <taxon>Sphaerobolus</taxon>
    </lineage>
</organism>
<dbReference type="GO" id="GO:0016491">
    <property type="term" value="F:oxidoreductase activity"/>
    <property type="evidence" value="ECO:0007669"/>
    <property type="project" value="UniProtKB-KW"/>
</dbReference>
<keyword evidence="5" id="KW-1185">Reference proteome</keyword>
<dbReference type="InterPro" id="IPR008030">
    <property type="entry name" value="NmrA-like"/>
</dbReference>
<dbReference type="OrthoDB" id="9974981at2759"/>
<dbReference type="PANTHER" id="PTHR47706">
    <property type="entry name" value="NMRA-LIKE FAMILY PROTEIN"/>
    <property type="match status" value="1"/>
</dbReference>
<evidence type="ECO:0000256" key="2">
    <source>
        <dbReference type="ARBA" id="ARBA00023002"/>
    </source>
</evidence>
<dbReference type="InterPro" id="IPR051609">
    <property type="entry name" value="NmrA/Isoflavone_reductase-like"/>
</dbReference>
<accession>A0A0C9TUH7</accession>
<evidence type="ECO:0000313" key="4">
    <source>
        <dbReference type="EMBL" id="KIJ34003.1"/>
    </source>
</evidence>